<dbReference type="PANTHER" id="PTHR42978">
    <property type="entry name" value="QUORUM-QUENCHING LACTONASE YTNP-RELATED-RELATED"/>
    <property type="match status" value="1"/>
</dbReference>
<evidence type="ECO:0000313" key="8">
    <source>
        <dbReference type="Proteomes" id="UP000237752"/>
    </source>
</evidence>
<feature type="domain" description="Metallo-beta-lactamase" evidence="6">
    <location>
        <begin position="25"/>
        <end position="236"/>
    </location>
</feature>
<dbReference type="Proteomes" id="UP000237752">
    <property type="component" value="Unassembled WGS sequence"/>
</dbReference>
<reference evidence="7 8" key="1">
    <citation type="submission" date="2018-03" db="EMBL/GenBank/DDBJ databases">
        <title>Genomic Encyclopedia of Archaeal and Bacterial Type Strains, Phase II (KMG-II): from individual species to whole genera.</title>
        <authorList>
            <person name="Goeker M."/>
        </authorList>
    </citation>
    <scope>NUCLEOTIDE SEQUENCE [LARGE SCALE GENOMIC DNA]</scope>
    <source>
        <strain evidence="7 8">DSM 100065</strain>
    </source>
</reference>
<keyword evidence="3" id="KW-0479">Metal-binding</keyword>
<organism evidence="7 8">
    <name type="scientific">Antricoccus suffuscus</name>
    <dbReference type="NCBI Taxonomy" id="1629062"/>
    <lineage>
        <taxon>Bacteria</taxon>
        <taxon>Bacillati</taxon>
        <taxon>Actinomycetota</taxon>
        <taxon>Actinomycetes</taxon>
        <taxon>Geodermatophilales</taxon>
        <taxon>Antricoccaceae</taxon>
        <taxon>Antricoccus</taxon>
    </lineage>
</organism>
<name>A0A2T1A4I9_9ACTN</name>
<dbReference type="AlphaFoldDB" id="A0A2T1A4I9"/>
<evidence type="ECO:0000256" key="3">
    <source>
        <dbReference type="ARBA" id="ARBA00022723"/>
    </source>
</evidence>
<dbReference type="SMART" id="SM00849">
    <property type="entry name" value="Lactamase_B"/>
    <property type="match status" value="1"/>
</dbReference>
<dbReference type="InterPro" id="IPR036866">
    <property type="entry name" value="RibonucZ/Hydroxyglut_hydro"/>
</dbReference>
<comment type="similarity">
    <text evidence="2">Belongs to the metallo-beta-lactamase superfamily.</text>
</comment>
<gene>
    <name evidence="7" type="ORF">CLV47_102201</name>
</gene>
<dbReference type="Pfam" id="PF00753">
    <property type="entry name" value="Lactamase_B"/>
    <property type="match status" value="1"/>
</dbReference>
<comment type="cofactor">
    <cofactor evidence="1">
        <name>Zn(2+)</name>
        <dbReference type="ChEBI" id="CHEBI:29105"/>
    </cofactor>
</comment>
<evidence type="ECO:0000313" key="7">
    <source>
        <dbReference type="EMBL" id="PRZ43513.1"/>
    </source>
</evidence>
<dbReference type="CDD" id="cd07729">
    <property type="entry name" value="AHL_lactonase_MBL-fold"/>
    <property type="match status" value="1"/>
</dbReference>
<evidence type="ECO:0000259" key="6">
    <source>
        <dbReference type="SMART" id="SM00849"/>
    </source>
</evidence>
<comment type="caution">
    <text evidence="7">The sequence shown here is derived from an EMBL/GenBank/DDBJ whole genome shotgun (WGS) entry which is preliminary data.</text>
</comment>
<dbReference type="PANTHER" id="PTHR42978:SF2">
    <property type="entry name" value="102 KBASES UNSTABLE REGION: FROM 1 TO 119443"/>
    <property type="match status" value="1"/>
</dbReference>
<evidence type="ECO:0000256" key="2">
    <source>
        <dbReference type="ARBA" id="ARBA00007749"/>
    </source>
</evidence>
<dbReference type="Gene3D" id="3.60.15.10">
    <property type="entry name" value="Ribonuclease Z/Hydroxyacylglutathione hydrolase-like"/>
    <property type="match status" value="1"/>
</dbReference>
<dbReference type="SUPFAM" id="SSF56281">
    <property type="entry name" value="Metallo-hydrolase/oxidoreductase"/>
    <property type="match status" value="1"/>
</dbReference>
<dbReference type="InterPro" id="IPR051013">
    <property type="entry name" value="MBL_superfamily_lactonases"/>
</dbReference>
<dbReference type="RefSeq" id="WP_106347675.1">
    <property type="nucleotide sequence ID" value="NZ_PVUE01000002.1"/>
</dbReference>
<protein>
    <submittedName>
        <fullName evidence="7">Glyoxylase-like metal-dependent hydrolase (Beta-lactamase superfamily II)</fullName>
    </submittedName>
</protein>
<proteinExistence type="inferred from homology"/>
<keyword evidence="4 7" id="KW-0378">Hydrolase</keyword>
<dbReference type="InterPro" id="IPR001279">
    <property type="entry name" value="Metallo-B-lactamas"/>
</dbReference>
<dbReference type="OrthoDB" id="3196337at2"/>
<dbReference type="EMBL" id="PVUE01000002">
    <property type="protein sequence ID" value="PRZ43513.1"/>
    <property type="molecule type" value="Genomic_DNA"/>
</dbReference>
<dbReference type="GO" id="GO:0016787">
    <property type="term" value="F:hydrolase activity"/>
    <property type="evidence" value="ECO:0007669"/>
    <property type="project" value="UniProtKB-KW"/>
</dbReference>
<evidence type="ECO:0000256" key="1">
    <source>
        <dbReference type="ARBA" id="ARBA00001947"/>
    </source>
</evidence>
<evidence type="ECO:0000256" key="4">
    <source>
        <dbReference type="ARBA" id="ARBA00022801"/>
    </source>
</evidence>
<accession>A0A2T1A4I9</accession>
<evidence type="ECO:0000256" key="5">
    <source>
        <dbReference type="ARBA" id="ARBA00022833"/>
    </source>
</evidence>
<keyword evidence="8" id="KW-1185">Reference proteome</keyword>
<dbReference type="GO" id="GO:0046872">
    <property type="term" value="F:metal ion binding"/>
    <property type="evidence" value="ECO:0007669"/>
    <property type="project" value="UniProtKB-KW"/>
</dbReference>
<sequence length="254" mass="27784">MKLLAVPAGHVTSKMPEMEGTAPNPVMAFVIQTAGETVLFDTGMHPHVREDAVGYWGGIARRHLVPVLPDDADVVSRLEAAGIAPKDVTLVLNSHLHNDHAGMNRYFPDSRVLVRQREWDHAITVMDDNSSGFVRNDFYDDSALPEFFDYESECDLLGNGVLTLVSTPGHTPGHQCLKITFPSGAQHILSGDAVYNAGQLDTGEPPAITWDRDVAVESVKRLAGLRDTGASVHVCHDPGEWHGVEKIQTVYEEK</sequence>
<keyword evidence="5" id="KW-0862">Zinc</keyword>